<dbReference type="Proteomes" id="UP001164727">
    <property type="component" value="Chromosome"/>
</dbReference>
<evidence type="ECO:0000313" key="7">
    <source>
        <dbReference type="Proteomes" id="UP001164727"/>
    </source>
</evidence>
<gene>
    <name evidence="6" type="primary">malE</name>
    <name evidence="6" type="ORF">RS022_00640</name>
</gene>
<protein>
    <submittedName>
        <fullName evidence="6">Carbohydrate ABC transporter substrate-binding protein</fullName>
    </submittedName>
</protein>
<name>A0ABY7BQL9_9MOLU</name>
<proteinExistence type="inferred from homology"/>
<evidence type="ECO:0000256" key="3">
    <source>
        <dbReference type="ARBA" id="ARBA00022729"/>
    </source>
</evidence>
<keyword evidence="3" id="KW-0732">Signal</keyword>
<dbReference type="RefSeq" id="WP_268849927.1">
    <property type="nucleotide sequence ID" value="NZ_CP114006.1"/>
</dbReference>
<evidence type="ECO:0000256" key="5">
    <source>
        <dbReference type="SAM" id="Phobius"/>
    </source>
</evidence>
<reference evidence="6 7" key="1">
    <citation type="journal article" date="2023" name="Microbiol. Resour. Announc.">
        <title>Complete Genome of 'Candidatus Phytoplasma rubi' RS, a Phytopathogenic Bacterium Associated with Rubus Stunt Disease.</title>
        <authorList>
            <person name="Duckeck D."/>
            <person name="Zubert C."/>
            <person name="Bohm J.W."/>
            <person name="Carminati G."/>
            <person name="Schneider B."/>
            <person name="Kube M."/>
        </authorList>
    </citation>
    <scope>NUCLEOTIDE SEQUENCE [LARGE SCALE GENOMIC DNA]</scope>
    <source>
        <strain evidence="6 7">RS</strain>
    </source>
</reference>
<keyword evidence="4" id="KW-0175">Coiled coil</keyword>
<feature type="transmembrane region" description="Helical" evidence="5">
    <location>
        <begin position="12"/>
        <end position="32"/>
    </location>
</feature>
<dbReference type="PANTHER" id="PTHR30061">
    <property type="entry name" value="MALTOSE-BINDING PERIPLASMIC PROTEIN"/>
    <property type="match status" value="1"/>
</dbReference>
<organism evidence="6 7">
    <name type="scientific">Candidatus Phytoplasma rubi</name>
    <dbReference type="NCBI Taxonomy" id="399025"/>
    <lineage>
        <taxon>Bacteria</taxon>
        <taxon>Bacillati</taxon>
        <taxon>Mycoplasmatota</taxon>
        <taxon>Mollicutes</taxon>
        <taxon>Acholeplasmatales</taxon>
        <taxon>Acholeplasmataceae</taxon>
        <taxon>Candidatus Phytoplasma</taxon>
        <taxon>16SrV (Elm yellows group)</taxon>
    </lineage>
</organism>
<keyword evidence="2" id="KW-0813">Transport</keyword>
<dbReference type="Gene3D" id="3.40.190.10">
    <property type="entry name" value="Periplasmic binding protein-like II"/>
    <property type="match status" value="1"/>
</dbReference>
<dbReference type="EMBL" id="CP114006">
    <property type="protein sequence ID" value="WAN63075.1"/>
    <property type="molecule type" value="Genomic_DNA"/>
</dbReference>
<evidence type="ECO:0000256" key="1">
    <source>
        <dbReference type="ARBA" id="ARBA00008520"/>
    </source>
</evidence>
<dbReference type="SUPFAM" id="SSF53850">
    <property type="entry name" value="Periplasmic binding protein-like II"/>
    <property type="match status" value="1"/>
</dbReference>
<evidence type="ECO:0000313" key="6">
    <source>
        <dbReference type="EMBL" id="WAN63075.1"/>
    </source>
</evidence>
<comment type="similarity">
    <text evidence="1">Belongs to the bacterial solute-binding protein 1 family.</text>
</comment>
<feature type="coiled-coil region" evidence="4">
    <location>
        <begin position="411"/>
        <end position="438"/>
    </location>
</feature>
<dbReference type="Pfam" id="PF13416">
    <property type="entry name" value="SBP_bac_8"/>
    <property type="match status" value="1"/>
</dbReference>
<keyword evidence="5" id="KW-0812">Transmembrane</keyword>
<sequence length="504" mass="60020">MVSRDKIKNFLFLFGYFLLLFLIACIFNIIAISNKNNFKEKPFILKEGRLKEAPEDFKNRKEKVKITFWHNLYDKEAAVLKKIIKDFEKDYPGIEVLADNKGSWGQIFKHVSNALTVDKQPNLVVSYPDHVGFYHKSNKVLPLNIFIEKDEKFQKEQNNFLKFYFEKIKIEDKEENYYLPFLKTTEIMFYNKDLLKKAKESCQNKELDQLINDKGEITKDSLTWDEMYQVSKKLKDLNKKDFIPIVIDSESNLFIISTKQKGINYPITKKDTKKFLKEPKVKKLLKNFKEKYDEKYFTLGKLTGEIDKIPELFMNNNIAFYITSTRRLETLCIKNDFIPKLGYTNIPTFDSSNLNQNILQGSNVNLFYSQNEDEMLASWFFLKYLTSEDVYKEFLKENKFFNITRQVPKKKEKINEIYKNLEKTKSNEETELQKLRKDFFENFILKNAKRNNFFTTSIFENSDFFRNIIEDLFIDILTIDAKDVNKEKKIEELLNEAIQRTLTN</sequence>
<dbReference type="PANTHER" id="PTHR30061:SF50">
    <property type="entry name" value="MALTOSE_MALTODEXTRIN-BINDING PERIPLASMIC PROTEIN"/>
    <property type="match status" value="1"/>
</dbReference>
<keyword evidence="5" id="KW-0472">Membrane</keyword>
<keyword evidence="7" id="KW-1185">Reference proteome</keyword>
<dbReference type="PROSITE" id="PS51257">
    <property type="entry name" value="PROKAR_LIPOPROTEIN"/>
    <property type="match status" value="1"/>
</dbReference>
<evidence type="ECO:0000256" key="4">
    <source>
        <dbReference type="SAM" id="Coils"/>
    </source>
</evidence>
<dbReference type="InterPro" id="IPR006059">
    <property type="entry name" value="SBP"/>
</dbReference>
<evidence type="ECO:0000256" key="2">
    <source>
        <dbReference type="ARBA" id="ARBA00022448"/>
    </source>
</evidence>
<keyword evidence="5" id="KW-1133">Transmembrane helix</keyword>
<accession>A0ABY7BQL9</accession>